<dbReference type="GO" id="GO:0010181">
    <property type="term" value="F:FMN binding"/>
    <property type="evidence" value="ECO:0007669"/>
    <property type="project" value="InterPro"/>
</dbReference>
<dbReference type="PROSITE" id="PS50902">
    <property type="entry name" value="FLAVODOXIN_LIKE"/>
    <property type="match status" value="1"/>
</dbReference>
<feature type="domain" description="Flavodoxin-like" evidence="1">
    <location>
        <begin position="1"/>
        <end position="150"/>
    </location>
</feature>
<evidence type="ECO:0000259" key="1">
    <source>
        <dbReference type="PROSITE" id="PS50902"/>
    </source>
</evidence>
<dbReference type="Gene3D" id="3.40.50.360">
    <property type="match status" value="1"/>
</dbReference>
<comment type="caution">
    <text evidence="2">The sequence shown here is derived from an EMBL/GenBank/DDBJ whole genome shotgun (WGS) entry which is preliminary data.</text>
</comment>
<dbReference type="PANTHER" id="PTHR13930:SF0">
    <property type="entry name" value="S-ADENOSYL-L-METHIONINE-DEPENDENT TRNA 4-DEMETHYLWYOSINE SYNTHASE TYW1-RELATED"/>
    <property type="match status" value="1"/>
</dbReference>
<protein>
    <recommendedName>
        <fullName evidence="1">Flavodoxin-like domain-containing protein</fullName>
    </recommendedName>
</protein>
<dbReference type="InterPro" id="IPR001094">
    <property type="entry name" value="Flavdoxin-like"/>
</dbReference>
<dbReference type="GO" id="GO:0051539">
    <property type="term" value="F:4 iron, 4 sulfur cluster binding"/>
    <property type="evidence" value="ECO:0007669"/>
    <property type="project" value="InterPro"/>
</dbReference>
<dbReference type="Pfam" id="PF00258">
    <property type="entry name" value="Flavodoxin_1"/>
    <property type="match status" value="1"/>
</dbReference>
<proteinExistence type="predicted"/>
<dbReference type="GO" id="GO:0031591">
    <property type="term" value="P:wybutosine biosynthetic process"/>
    <property type="evidence" value="ECO:0007669"/>
    <property type="project" value="TreeGrafter"/>
</dbReference>
<dbReference type="InterPro" id="IPR034556">
    <property type="entry name" value="tRNA_wybutosine-synthase"/>
</dbReference>
<keyword evidence="3" id="KW-1185">Reference proteome</keyword>
<dbReference type="PRINTS" id="PR00369">
    <property type="entry name" value="FLAVODOXIN"/>
</dbReference>
<organism evidence="2 3">
    <name type="scientific">Apatococcus fuscideae</name>
    <dbReference type="NCBI Taxonomy" id="2026836"/>
    <lineage>
        <taxon>Eukaryota</taxon>
        <taxon>Viridiplantae</taxon>
        <taxon>Chlorophyta</taxon>
        <taxon>core chlorophytes</taxon>
        <taxon>Trebouxiophyceae</taxon>
        <taxon>Chlorellales</taxon>
        <taxon>Chlorellaceae</taxon>
        <taxon>Apatococcus</taxon>
    </lineage>
</organism>
<dbReference type="PANTHER" id="PTHR13930">
    <property type="entry name" value="S-ADENOSYL-L-METHIONINE-DEPENDENT TRNA 4-DEMETHYLWYOSINE SYNTHASE"/>
    <property type="match status" value="1"/>
</dbReference>
<name>A0AAW1TGP6_9CHLO</name>
<gene>
    <name evidence="2" type="ORF">WJX84_011478</name>
</gene>
<reference evidence="2 3" key="1">
    <citation type="journal article" date="2024" name="Nat. Commun.">
        <title>Phylogenomics reveals the evolutionary origins of lichenization in chlorophyte algae.</title>
        <authorList>
            <person name="Puginier C."/>
            <person name="Libourel C."/>
            <person name="Otte J."/>
            <person name="Skaloud P."/>
            <person name="Haon M."/>
            <person name="Grisel S."/>
            <person name="Petersen M."/>
            <person name="Berrin J.G."/>
            <person name="Delaux P.M."/>
            <person name="Dal Grande F."/>
            <person name="Keller J."/>
        </authorList>
    </citation>
    <scope>NUCLEOTIDE SEQUENCE [LARGE SCALE GENOMIC DNA]</scope>
    <source>
        <strain evidence="2 3">SAG 2523</strain>
    </source>
</reference>
<dbReference type="Proteomes" id="UP001485043">
    <property type="component" value="Unassembled WGS sequence"/>
</dbReference>
<dbReference type="EMBL" id="JALJOV010000064">
    <property type="protein sequence ID" value="KAK9867797.1"/>
    <property type="molecule type" value="Genomic_DNA"/>
</dbReference>
<dbReference type="InterPro" id="IPR008254">
    <property type="entry name" value="Flavodoxin/NO_synth"/>
</dbReference>
<accession>A0AAW1TGP6</accession>
<evidence type="ECO:0000313" key="3">
    <source>
        <dbReference type="Proteomes" id="UP001485043"/>
    </source>
</evidence>
<dbReference type="AlphaFoldDB" id="A0AAW1TGP6"/>
<evidence type="ECO:0000313" key="2">
    <source>
        <dbReference type="EMBL" id="KAK9867797.1"/>
    </source>
</evidence>
<sequence length="150" mass="16524">MWLEDLLQIWLALQQILRKLYSLYVKTAPHKCSIPELRPAHKQPAACGKILEKLVLLIVSTYEDGKPPNAAKWFCQWLEESSSDFRVGSEALHKLSYGVFGSGNSLYEDNYNKVARAADDQLGKLGAHRLGACGLGDEFLGSPAGSGCRS</sequence>
<dbReference type="SUPFAM" id="SSF52218">
    <property type="entry name" value="Flavoproteins"/>
    <property type="match status" value="1"/>
</dbReference>
<dbReference type="InterPro" id="IPR029039">
    <property type="entry name" value="Flavoprotein-like_sf"/>
</dbReference>